<reference evidence="5 6" key="1">
    <citation type="submission" date="2017-12" db="EMBL/GenBank/DDBJ databases">
        <title>Sequencing, de novo assembly and annotation of complete genome of a new Thraustochytrid species, strain FCC1311.</title>
        <authorList>
            <person name="Sedici K."/>
            <person name="Godart F."/>
            <person name="Aiese Cigliano R."/>
            <person name="Sanseverino W."/>
            <person name="Barakat M."/>
            <person name="Ortet P."/>
            <person name="Marechal E."/>
            <person name="Cagnac O."/>
            <person name="Amato A."/>
        </authorList>
    </citation>
    <scope>NUCLEOTIDE SEQUENCE [LARGE SCALE GENOMIC DNA]</scope>
</reference>
<dbReference type="Pfam" id="PF12796">
    <property type="entry name" value="Ank_2"/>
    <property type="match status" value="2"/>
</dbReference>
<name>A0A2R5GQN5_9STRA</name>
<keyword evidence="1" id="KW-0677">Repeat</keyword>
<dbReference type="EMBL" id="BEYU01000147">
    <property type="protein sequence ID" value="GBG33196.1"/>
    <property type="molecule type" value="Genomic_DNA"/>
</dbReference>
<dbReference type="InterPro" id="IPR002110">
    <property type="entry name" value="Ankyrin_rpt"/>
</dbReference>
<dbReference type="SUPFAM" id="SSF48403">
    <property type="entry name" value="Ankyrin repeat"/>
    <property type="match status" value="1"/>
</dbReference>
<protein>
    <submittedName>
        <fullName evidence="5">Serine/threonine-protein phosphatase 6 regulatory ankyrin repeat subunit B</fullName>
    </submittedName>
</protein>
<sequence>MGELMRNLQIELLRGDEDALTQAIEALQQRELEGILELEKHTWRFVNRAINDHTGMSPLHVACMSGKESSVRAILKLHPDLCALDNKGRMPLHCAAESKSATAVSVLLAALEERDWAARSLGSRDERGLTPLHLSGGSPAVLRVLASCKNARTDLWKTPGLLRHLITSPNSAQSLRIVLGESPESADHQEIVPALTDLLNERDTGSGKSLFLIACEHGCAETCELLVARGADPLVCDNDGQNGLHWACLLGHDDVRDWLRTMTFAATLDAQRDASGRTPQEWVHESTIFDAVGPPPVPAQGVSPRSPKAQVRSSQAPVAWREDRESLDEAIAKDMESLSKMLDS</sequence>
<dbReference type="AlphaFoldDB" id="A0A2R5GQN5"/>
<evidence type="ECO:0000256" key="1">
    <source>
        <dbReference type="ARBA" id="ARBA00022737"/>
    </source>
</evidence>
<proteinExistence type="predicted"/>
<evidence type="ECO:0000313" key="6">
    <source>
        <dbReference type="Proteomes" id="UP000241890"/>
    </source>
</evidence>
<organism evidence="5 6">
    <name type="scientific">Hondaea fermentalgiana</name>
    <dbReference type="NCBI Taxonomy" id="2315210"/>
    <lineage>
        <taxon>Eukaryota</taxon>
        <taxon>Sar</taxon>
        <taxon>Stramenopiles</taxon>
        <taxon>Bigyra</taxon>
        <taxon>Labyrinthulomycetes</taxon>
        <taxon>Thraustochytrida</taxon>
        <taxon>Thraustochytriidae</taxon>
        <taxon>Hondaea</taxon>
    </lineage>
</organism>
<evidence type="ECO:0000256" key="4">
    <source>
        <dbReference type="SAM" id="MobiDB-lite"/>
    </source>
</evidence>
<comment type="caution">
    <text evidence="5">The sequence shown here is derived from an EMBL/GenBank/DDBJ whole genome shotgun (WGS) entry which is preliminary data.</text>
</comment>
<dbReference type="PANTHER" id="PTHR24173:SF74">
    <property type="entry name" value="ANKYRIN REPEAT DOMAIN-CONTAINING PROTEIN 16"/>
    <property type="match status" value="1"/>
</dbReference>
<dbReference type="InterPro" id="IPR036770">
    <property type="entry name" value="Ankyrin_rpt-contain_sf"/>
</dbReference>
<dbReference type="PROSITE" id="PS50297">
    <property type="entry name" value="ANK_REP_REGION"/>
    <property type="match status" value="1"/>
</dbReference>
<feature type="region of interest" description="Disordered" evidence="4">
    <location>
        <begin position="289"/>
        <end position="325"/>
    </location>
</feature>
<dbReference type="InParanoid" id="A0A2R5GQN5"/>
<dbReference type="PROSITE" id="PS50088">
    <property type="entry name" value="ANK_REPEAT"/>
    <property type="match status" value="1"/>
</dbReference>
<evidence type="ECO:0000313" key="5">
    <source>
        <dbReference type="EMBL" id="GBG33196.1"/>
    </source>
</evidence>
<feature type="repeat" description="ANK" evidence="3">
    <location>
        <begin position="54"/>
        <end position="86"/>
    </location>
</feature>
<keyword evidence="2 3" id="KW-0040">ANK repeat</keyword>
<dbReference type="PANTHER" id="PTHR24173">
    <property type="entry name" value="ANKYRIN REPEAT CONTAINING"/>
    <property type="match status" value="1"/>
</dbReference>
<keyword evidence="6" id="KW-1185">Reference proteome</keyword>
<dbReference type="Gene3D" id="1.25.40.20">
    <property type="entry name" value="Ankyrin repeat-containing domain"/>
    <property type="match status" value="2"/>
</dbReference>
<gene>
    <name evidence="5" type="ORF">FCC1311_094202</name>
</gene>
<dbReference type="SMART" id="SM00248">
    <property type="entry name" value="ANK"/>
    <property type="match status" value="4"/>
</dbReference>
<evidence type="ECO:0000256" key="3">
    <source>
        <dbReference type="PROSITE-ProRule" id="PRU00023"/>
    </source>
</evidence>
<dbReference type="Proteomes" id="UP000241890">
    <property type="component" value="Unassembled WGS sequence"/>
</dbReference>
<dbReference type="OrthoDB" id="20727at2759"/>
<evidence type="ECO:0000256" key="2">
    <source>
        <dbReference type="ARBA" id="ARBA00023043"/>
    </source>
</evidence>
<accession>A0A2R5GQN5</accession>